<feature type="domain" description="Gfo/Idh/MocA-like oxidoreductase C-terminal" evidence="3">
    <location>
        <begin position="138"/>
        <end position="415"/>
    </location>
</feature>
<dbReference type="EMBL" id="FMHV01000002">
    <property type="protein sequence ID" value="SCL26739.1"/>
    <property type="molecule type" value="Genomic_DNA"/>
</dbReference>
<keyword evidence="5" id="KW-1185">Reference proteome</keyword>
<evidence type="ECO:0000313" key="5">
    <source>
        <dbReference type="Proteomes" id="UP000199413"/>
    </source>
</evidence>
<dbReference type="STRING" id="568872.GA0070624_3364"/>
<evidence type="ECO:0000259" key="3">
    <source>
        <dbReference type="Pfam" id="PF02894"/>
    </source>
</evidence>
<protein>
    <submittedName>
        <fullName evidence="4">Oxidoreductase family, NAD-binding Rossmann fold</fullName>
    </submittedName>
</protein>
<comment type="similarity">
    <text evidence="1">Belongs to the Gfo/Idh/MocA family.</text>
</comment>
<dbReference type="Pfam" id="PF02894">
    <property type="entry name" value="GFO_IDH_MocA_C"/>
    <property type="match status" value="1"/>
</dbReference>
<dbReference type="GO" id="GO:0000166">
    <property type="term" value="F:nucleotide binding"/>
    <property type="evidence" value="ECO:0007669"/>
    <property type="project" value="InterPro"/>
</dbReference>
<dbReference type="PANTHER" id="PTHR43377:SF2">
    <property type="entry name" value="BINDING ROSSMANN FOLD OXIDOREDUCTASE, PUTATIVE (AFU_ORTHOLOGUE AFUA_4G00560)-RELATED"/>
    <property type="match status" value="1"/>
</dbReference>
<dbReference type="InterPro" id="IPR000683">
    <property type="entry name" value="Gfo/Idh/MocA-like_OxRdtase_N"/>
</dbReference>
<reference evidence="5" key="1">
    <citation type="submission" date="2016-06" db="EMBL/GenBank/DDBJ databases">
        <authorList>
            <person name="Varghese N."/>
            <person name="Submissions Spin"/>
        </authorList>
    </citation>
    <scope>NUCLEOTIDE SEQUENCE [LARGE SCALE GENOMIC DNA]</scope>
    <source>
        <strain evidence="5">DSM 45431</strain>
    </source>
</reference>
<dbReference type="PANTHER" id="PTHR43377">
    <property type="entry name" value="BILIVERDIN REDUCTASE A"/>
    <property type="match status" value="1"/>
</dbReference>
<dbReference type="SUPFAM" id="SSF51735">
    <property type="entry name" value="NAD(P)-binding Rossmann-fold domains"/>
    <property type="match status" value="1"/>
</dbReference>
<dbReference type="AlphaFoldDB" id="A0A1C6SB81"/>
<evidence type="ECO:0000256" key="1">
    <source>
        <dbReference type="ARBA" id="ARBA00010928"/>
    </source>
</evidence>
<dbReference type="RefSeq" id="WP_091342154.1">
    <property type="nucleotide sequence ID" value="NZ_FMHV01000002.1"/>
</dbReference>
<sequence>MTVTLAIVGAGTRGTMYAGYAEQFPDRARVVAVADSRAAYRDALADRHGVPDAGRFTSWRELAERPRLADAVVLATPDHEHAEPVAQLTALGYDILLEKPMAPTEAECDAVVEAARRSGVLLAVCHVLRYTPYTDAVKRLVADGAIGQIIGIEHLEPVGWWHFAHSYVRGIWRRADESSFSLLAKCCHDLDWLRYVVDAPPVRISSVGALHHFHPGNRPPEAADRCLDCRVEASCPYSATRFYNDCLADPRRHAWPLSVLTRDLTEAGVRTALRDGPYGRCVYATDNDVVDHQVVTVSFEGGATATLTMSAFTPGGHRRTRIMGTRGHLEGDGERITLTDFVTSEVSVIDVVGGGADAGSGHGGGDLGLMAAFVEAVATGDRSLVRSGPEESLDSHRMAFAAERSRLTGGVPVELTPPSSSVAALTAASAH</sequence>
<dbReference type="SUPFAM" id="SSF55347">
    <property type="entry name" value="Glyceraldehyde-3-phosphate dehydrogenase-like, C-terminal domain"/>
    <property type="match status" value="1"/>
</dbReference>
<dbReference type="Proteomes" id="UP000199413">
    <property type="component" value="Unassembled WGS sequence"/>
</dbReference>
<dbReference type="InterPro" id="IPR004104">
    <property type="entry name" value="Gfo/Idh/MocA-like_OxRdtase_C"/>
</dbReference>
<evidence type="ECO:0000313" key="4">
    <source>
        <dbReference type="EMBL" id="SCL26739.1"/>
    </source>
</evidence>
<dbReference type="OrthoDB" id="103047at2"/>
<dbReference type="Gene3D" id="3.30.360.10">
    <property type="entry name" value="Dihydrodipicolinate Reductase, domain 2"/>
    <property type="match status" value="1"/>
</dbReference>
<accession>A0A1C6SB81</accession>
<proteinExistence type="inferred from homology"/>
<gene>
    <name evidence="4" type="ORF">GA0070624_3364</name>
</gene>
<name>A0A1C6SB81_9ACTN</name>
<feature type="domain" description="Gfo/Idh/MocA-like oxidoreductase N-terminal" evidence="2">
    <location>
        <begin position="5"/>
        <end position="125"/>
    </location>
</feature>
<dbReference type="Gene3D" id="3.40.50.720">
    <property type="entry name" value="NAD(P)-binding Rossmann-like Domain"/>
    <property type="match status" value="1"/>
</dbReference>
<evidence type="ECO:0000259" key="2">
    <source>
        <dbReference type="Pfam" id="PF01408"/>
    </source>
</evidence>
<dbReference type="Pfam" id="PF01408">
    <property type="entry name" value="GFO_IDH_MocA"/>
    <property type="match status" value="1"/>
</dbReference>
<dbReference type="InterPro" id="IPR051450">
    <property type="entry name" value="Gfo/Idh/MocA_Oxidoreductases"/>
</dbReference>
<organism evidence="4 5">
    <name type="scientific">Micromonospora rhizosphaerae</name>
    <dbReference type="NCBI Taxonomy" id="568872"/>
    <lineage>
        <taxon>Bacteria</taxon>
        <taxon>Bacillati</taxon>
        <taxon>Actinomycetota</taxon>
        <taxon>Actinomycetes</taxon>
        <taxon>Micromonosporales</taxon>
        <taxon>Micromonosporaceae</taxon>
        <taxon>Micromonospora</taxon>
    </lineage>
</organism>
<dbReference type="InterPro" id="IPR036291">
    <property type="entry name" value="NAD(P)-bd_dom_sf"/>
</dbReference>